<name>A0A0D2RNV3_GOSRA</name>
<keyword evidence="2 3" id="KW-0040">ANK repeat</keyword>
<evidence type="ECO:0000313" key="4">
    <source>
        <dbReference type="EMBL" id="KJB72352.1"/>
    </source>
</evidence>
<evidence type="ECO:0000256" key="2">
    <source>
        <dbReference type="ARBA" id="ARBA00023043"/>
    </source>
</evidence>
<dbReference type="Pfam" id="PF12796">
    <property type="entry name" value="Ank_2"/>
    <property type="match status" value="1"/>
</dbReference>
<dbReference type="Gene3D" id="1.25.40.20">
    <property type="entry name" value="Ankyrin repeat-containing domain"/>
    <property type="match status" value="1"/>
</dbReference>
<reference evidence="4 5" key="1">
    <citation type="journal article" date="2012" name="Nature">
        <title>Repeated polyploidization of Gossypium genomes and the evolution of spinnable cotton fibres.</title>
        <authorList>
            <person name="Paterson A.H."/>
            <person name="Wendel J.F."/>
            <person name="Gundlach H."/>
            <person name="Guo H."/>
            <person name="Jenkins J."/>
            <person name="Jin D."/>
            <person name="Llewellyn D."/>
            <person name="Showmaker K.C."/>
            <person name="Shu S."/>
            <person name="Udall J."/>
            <person name="Yoo M.J."/>
            <person name="Byers R."/>
            <person name="Chen W."/>
            <person name="Doron-Faigenboim A."/>
            <person name="Duke M.V."/>
            <person name="Gong L."/>
            <person name="Grimwood J."/>
            <person name="Grover C."/>
            <person name="Grupp K."/>
            <person name="Hu G."/>
            <person name="Lee T.H."/>
            <person name="Li J."/>
            <person name="Lin L."/>
            <person name="Liu T."/>
            <person name="Marler B.S."/>
            <person name="Page J.T."/>
            <person name="Roberts A.W."/>
            <person name="Romanel E."/>
            <person name="Sanders W.S."/>
            <person name="Szadkowski E."/>
            <person name="Tan X."/>
            <person name="Tang H."/>
            <person name="Xu C."/>
            <person name="Wang J."/>
            <person name="Wang Z."/>
            <person name="Zhang D."/>
            <person name="Zhang L."/>
            <person name="Ashrafi H."/>
            <person name="Bedon F."/>
            <person name="Bowers J.E."/>
            <person name="Brubaker C.L."/>
            <person name="Chee P.W."/>
            <person name="Das S."/>
            <person name="Gingle A.R."/>
            <person name="Haigler C.H."/>
            <person name="Harker D."/>
            <person name="Hoffmann L.V."/>
            <person name="Hovav R."/>
            <person name="Jones D.C."/>
            <person name="Lemke C."/>
            <person name="Mansoor S."/>
            <person name="ur Rahman M."/>
            <person name="Rainville L.N."/>
            <person name="Rambani A."/>
            <person name="Reddy U.K."/>
            <person name="Rong J.K."/>
            <person name="Saranga Y."/>
            <person name="Scheffler B.E."/>
            <person name="Scheffler J.A."/>
            <person name="Stelly D.M."/>
            <person name="Triplett B.A."/>
            <person name="Van Deynze A."/>
            <person name="Vaslin M.F."/>
            <person name="Waghmare V.N."/>
            <person name="Walford S.A."/>
            <person name="Wright R.J."/>
            <person name="Zaki E.A."/>
            <person name="Zhang T."/>
            <person name="Dennis E.S."/>
            <person name="Mayer K.F."/>
            <person name="Peterson D.G."/>
            <person name="Rokhsar D.S."/>
            <person name="Wang X."/>
            <person name="Schmutz J."/>
        </authorList>
    </citation>
    <scope>NUCLEOTIDE SEQUENCE [LARGE SCALE GENOMIC DNA]</scope>
</reference>
<evidence type="ECO:0000256" key="1">
    <source>
        <dbReference type="ARBA" id="ARBA00022737"/>
    </source>
</evidence>
<dbReference type="PANTHER" id="PTHR24186:SF48">
    <property type="entry name" value="ANKYRIN REPEAT-CONTAINING PROTEIN ITN1"/>
    <property type="match status" value="1"/>
</dbReference>
<evidence type="ECO:0000256" key="3">
    <source>
        <dbReference type="PROSITE-ProRule" id="PRU00023"/>
    </source>
</evidence>
<organism evidence="4 5">
    <name type="scientific">Gossypium raimondii</name>
    <name type="common">Peruvian cotton</name>
    <name type="synonym">Gossypium klotzschianum subsp. raimondii</name>
    <dbReference type="NCBI Taxonomy" id="29730"/>
    <lineage>
        <taxon>Eukaryota</taxon>
        <taxon>Viridiplantae</taxon>
        <taxon>Streptophyta</taxon>
        <taxon>Embryophyta</taxon>
        <taxon>Tracheophyta</taxon>
        <taxon>Spermatophyta</taxon>
        <taxon>Magnoliopsida</taxon>
        <taxon>eudicotyledons</taxon>
        <taxon>Gunneridae</taxon>
        <taxon>Pentapetalae</taxon>
        <taxon>rosids</taxon>
        <taxon>malvids</taxon>
        <taxon>Malvales</taxon>
        <taxon>Malvaceae</taxon>
        <taxon>Malvoideae</taxon>
        <taxon>Gossypium</taxon>
    </lineage>
</organism>
<dbReference type="STRING" id="29730.A0A0D2RNV3"/>
<accession>A0A0D2RNV3</accession>
<dbReference type="SUPFAM" id="SSF48403">
    <property type="entry name" value="Ankyrin repeat"/>
    <property type="match status" value="1"/>
</dbReference>
<feature type="repeat" description="ANK" evidence="3">
    <location>
        <begin position="40"/>
        <end position="72"/>
    </location>
</feature>
<dbReference type="InterPro" id="IPR036770">
    <property type="entry name" value="Ankyrin_rpt-contain_sf"/>
</dbReference>
<dbReference type="Gramene" id="KJB72352">
    <property type="protein sequence ID" value="KJB72352"/>
    <property type="gene ID" value="B456_011G173300"/>
</dbReference>
<dbReference type="PROSITE" id="PS50088">
    <property type="entry name" value="ANK_REPEAT"/>
    <property type="match status" value="1"/>
</dbReference>
<dbReference type="GO" id="GO:0005886">
    <property type="term" value="C:plasma membrane"/>
    <property type="evidence" value="ECO:0007669"/>
    <property type="project" value="TreeGrafter"/>
</dbReference>
<protein>
    <submittedName>
        <fullName evidence="4">Uncharacterized protein</fullName>
    </submittedName>
</protein>
<sequence>MLKIPEMDIDSQMMKTASGEDFNMEVSEIQASVVNEVNELGETALFTAAKKGHLDVVKELLKYSNKETVTKKNKSRFDPLHIAASQGHHVRMMRCHPFEADAAIVMLPDKFGNTALHVATRKKRAEVIIERDSRTDLPDIEKIALFNTKTHILRVFQRRKMLRIDGLCKKMGYKDAKLQMLYGL</sequence>
<proteinExistence type="predicted"/>
<dbReference type="SMART" id="SM00248">
    <property type="entry name" value="ANK"/>
    <property type="match status" value="2"/>
</dbReference>
<dbReference type="AlphaFoldDB" id="A0A0D2RNV3"/>
<dbReference type="Proteomes" id="UP000032304">
    <property type="component" value="Chromosome 11"/>
</dbReference>
<dbReference type="eggNOG" id="KOG0504">
    <property type="taxonomic scope" value="Eukaryota"/>
</dbReference>
<dbReference type="PROSITE" id="PS50297">
    <property type="entry name" value="ANK_REP_REGION"/>
    <property type="match status" value="1"/>
</dbReference>
<keyword evidence="5" id="KW-1185">Reference proteome</keyword>
<evidence type="ECO:0000313" key="5">
    <source>
        <dbReference type="Proteomes" id="UP000032304"/>
    </source>
</evidence>
<dbReference type="EMBL" id="CM001750">
    <property type="protein sequence ID" value="KJB72352.1"/>
    <property type="molecule type" value="Genomic_DNA"/>
</dbReference>
<dbReference type="InterPro" id="IPR002110">
    <property type="entry name" value="Ankyrin_rpt"/>
</dbReference>
<keyword evidence="1" id="KW-0677">Repeat</keyword>
<dbReference type="PANTHER" id="PTHR24186">
    <property type="entry name" value="PROTEIN PHOSPHATASE 1 REGULATORY SUBUNIT"/>
    <property type="match status" value="1"/>
</dbReference>
<gene>
    <name evidence="4" type="ORF">B456_011G173300</name>
</gene>